<keyword evidence="2" id="KW-1185">Reference proteome</keyword>
<dbReference type="Proteomes" id="UP000478052">
    <property type="component" value="Unassembled WGS sequence"/>
</dbReference>
<protein>
    <submittedName>
        <fullName evidence="1">Uncharacterized protein</fullName>
    </submittedName>
</protein>
<organism evidence="1 2">
    <name type="scientific">Aphis craccivora</name>
    <name type="common">Cowpea aphid</name>
    <dbReference type="NCBI Taxonomy" id="307492"/>
    <lineage>
        <taxon>Eukaryota</taxon>
        <taxon>Metazoa</taxon>
        <taxon>Ecdysozoa</taxon>
        <taxon>Arthropoda</taxon>
        <taxon>Hexapoda</taxon>
        <taxon>Insecta</taxon>
        <taxon>Pterygota</taxon>
        <taxon>Neoptera</taxon>
        <taxon>Paraneoptera</taxon>
        <taxon>Hemiptera</taxon>
        <taxon>Sternorrhyncha</taxon>
        <taxon>Aphidomorpha</taxon>
        <taxon>Aphidoidea</taxon>
        <taxon>Aphididae</taxon>
        <taxon>Aphidini</taxon>
        <taxon>Aphis</taxon>
        <taxon>Aphis</taxon>
    </lineage>
</organism>
<dbReference type="AlphaFoldDB" id="A0A6G0ZFW2"/>
<evidence type="ECO:0000313" key="2">
    <source>
        <dbReference type="Proteomes" id="UP000478052"/>
    </source>
</evidence>
<proteinExistence type="predicted"/>
<dbReference type="EMBL" id="VUJU01000515">
    <property type="protein sequence ID" value="KAF0769888.1"/>
    <property type="molecule type" value="Genomic_DNA"/>
</dbReference>
<name>A0A6G0ZFW2_APHCR</name>
<evidence type="ECO:0000313" key="1">
    <source>
        <dbReference type="EMBL" id="KAF0769888.1"/>
    </source>
</evidence>
<sequence>MYMLNKLCVNKDTTTRHYICVYAIRYPKCKSKLFEKKKTITTYFKTLLDSDRCDENIDFTMMWFLMANSNPL</sequence>
<comment type="caution">
    <text evidence="1">The sequence shown here is derived from an EMBL/GenBank/DDBJ whole genome shotgun (WGS) entry which is preliminary data.</text>
</comment>
<accession>A0A6G0ZFW2</accession>
<gene>
    <name evidence="1" type="ORF">FWK35_00013479</name>
</gene>
<reference evidence="1 2" key="1">
    <citation type="submission" date="2019-08" db="EMBL/GenBank/DDBJ databases">
        <title>Whole genome of Aphis craccivora.</title>
        <authorList>
            <person name="Voronova N.V."/>
            <person name="Shulinski R.S."/>
            <person name="Bandarenka Y.V."/>
            <person name="Zhorov D.G."/>
            <person name="Warner D."/>
        </authorList>
    </citation>
    <scope>NUCLEOTIDE SEQUENCE [LARGE SCALE GENOMIC DNA]</scope>
    <source>
        <strain evidence="1">180601</strain>
        <tissue evidence="1">Whole Body</tissue>
    </source>
</reference>